<dbReference type="InterPro" id="IPR051922">
    <property type="entry name" value="Bact_Sporulation_Assoc"/>
</dbReference>
<evidence type="ECO:0000259" key="1">
    <source>
        <dbReference type="Pfam" id="PF08486"/>
    </source>
</evidence>
<dbReference type="AlphaFoldDB" id="B7BAR0"/>
<dbReference type="RefSeq" id="WP_008149274.1">
    <property type="nucleotide sequence ID" value="NZ_DS996451.1"/>
</dbReference>
<dbReference type="GO" id="GO:0030435">
    <property type="term" value="P:sporulation resulting in formation of a cellular spore"/>
    <property type="evidence" value="ECO:0007669"/>
    <property type="project" value="InterPro"/>
</dbReference>
<dbReference type="InterPro" id="IPR013486">
    <property type="entry name" value="SpoIID/LytB"/>
</dbReference>
<dbReference type="NCBIfam" id="TIGR02669">
    <property type="entry name" value="SpoIID_LytB"/>
    <property type="match status" value="1"/>
</dbReference>
<feature type="domain" description="Sporulation stage II protein D amidase enhancer LytB N-terminal" evidence="1">
    <location>
        <begin position="29"/>
        <end position="145"/>
    </location>
</feature>
<organism evidence="2 3">
    <name type="scientific">Parabacteroides johnsonii DSM 18315</name>
    <dbReference type="NCBI Taxonomy" id="537006"/>
    <lineage>
        <taxon>Bacteria</taxon>
        <taxon>Pseudomonadati</taxon>
        <taxon>Bacteroidota</taxon>
        <taxon>Bacteroidia</taxon>
        <taxon>Bacteroidales</taxon>
        <taxon>Tannerellaceae</taxon>
        <taxon>Parabacteroides</taxon>
    </lineage>
</organism>
<evidence type="ECO:0000313" key="3">
    <source>
        <dbReference type="Proteomes" id="UP000005510"/>
    </source>
</evidence>
<gene>
    <name evidence="2" type="ORF">PRABACTJOHN_02117</name>
</gene>
<dbReference type="InterPro" id="IPR013693">
    <property type="entry name" value="SpoIID/LytB_N"/>
</dbReference>
<proteinExistence type="predicted"/>
<evidence type="ECO:0000313" key="2">
    <source>
        <dbReference type="EMBL" id="EEC96498.1"/>
    </source>
</evidence>
<feature type="non-terminal residue" evidence="2">
    <location>
        <position position="1"/>
    </location>
</feature>
<dbReference type="Pfam" id="PF08486">
    <property type="entry name" value="SpoIID"/>
    <property type="match status" value="1"/>
</dbReference>
<reference evidence="2 3" key="2">
    <citation type="submission" date="2008-10" db="EMBL/GenBank/DDBJ databases">
        <authorList>
            <person name="Fulton L."/>
            <person name="Clifton S."/>
            <person name="Fulton B."/>
            <person name="Xu J."/>
            <person name="Minx P."/>
            <person name="Pepin K.H."/>
            <person name="Johnson M."/>
            <person name="Bhonagiri V."/>
            <person name="Nash W.E."/>
            <person name="Mardis E.R."/>
            <person name="Wilson R.K."/>
        </authorList>
    </citation>
    <scope>NUCLEOTIDE SEQUENCE [LARGE SCALE GENOMIC DNA]</scope>
    <source>
        <strain evidence="2 3">DSM 18315</strain>
    </source>
</reference>
<dbReference type="Proteomes" id="UP000005510">
    <property type="component" value="Unassembled WGS sequence"/>
</dbReference>
<dbReference type="GO" id="GO:0030288">
    <property type="term" value="C:outer membrane-bounded periplasmic space"/>
    <property type="evidence" value="ECO:0007669"/>
    <property type="project" value="TreeGrafter"/>
</dbReference>
<sequence>AVTIGRNFHRQRQEDQCFKGAFNLVAGENGIVVINQVDVEEYLTSVISSEMSAEASKELLKAHAVISRSWLLAQIEKNFRLVGKEEKQQSYYRDNEQLIRWYDREDHDIFDVCADDHCQRYQGITRASNPVVQKVVHETRGEILTDGETICDTRFSKCCGGVTEQFEHCWEPVPHSYLTALRDSRETTFPDLTQEEEAQKWIRSAPDAFCNTSDKAILRQVLNNYDQETTDFYRWKVSYKQEELAELIHRKSGIDFGQILDLVPVSRGTSGRIEMLKIVGTHRTFTIGKELEIRRTLSETHLYSSAFVVDKEDMQFDIPGRFVLTGAGWGHGVGLCQIGAAMMAGEGYDYRQILSHYFPGAFVEKRY</sequence>
<comment type="caution">
    <text evidence="2">The sequence shown here is derived from an EMBL/GenBank/DDBJ whole genome shotgun (WGS) entry which is preliminary data.</text>
</comment>
<reference evidence="2 3" key="1">
    <citation type="submission" date="2008-10" db="EMBL/GenBank/DDBJ databases">
        <title>Draft genome sequence of Parabacteroides johnsonii (DSM 18315).</title>
        <authorList>
            <person name="Sudarsanam P."/>
            <person name="Ley R."/>
            <person name="Guruge J."/>
            <person name="Turnbaugh P.J."/>
            <person name="Mahowald M."/>
            <person name="Liep D."/>
            <person name="Gordon J."/>
        </authorList>
    </citation>
    <scope>NUCLEOTIDE SEQUENCE [LARGE SCALE GENOMIC DNA]</scope>
    <source>
        <strain evidence="2 3">DSM 18315</strain>
    </source>
</reference>
<dbReference type="PANTHER" id="PTHR30032:SF4">
    <property type="entry name" value="AMIDASE ENHANCER"/>
    <property type="match status" value="1"/>
</dbReference>
<dbReference type="HOGENOM" id="CLU_609250_0_0_10"/>
<accession>B7BAR0</accession>
<dbReference type="STRING" id="537006.PRABACTJOHN_02117"/>
<dbReference type="EMBL" id="ABYH01000236">
    <property type="protein sequence ID" value="EEC96498.1"/>
    <property type="molecule type" value="Genomic_DNA"/>
</dbReference>
<protein>
    <submittedName>
        <fullName evidence="2">SpoIID/LytB domain protein</fullName>
    </submittedName>
</protein>
<dbReference type="PANTHER" id="PTHR30032">
    <property type="entry name" value="N-ACETYLMURAMOYL-L-ALANINE AMIDASE-RELATED"/>
    <property type="match status" value="1"/>
</dbReference>
<name>B7BAR0_9BACT</name>